<dbReference type="STRING" id="490829.SAMN05421850_10219"/>
<dbReference type="NCBIfam" id="TIGR03084">
    <property type="entry name" value="TIGR03084 family metal-binding protein"/>
    <property type="match status" value="1"/>
</dbReference>
<dbReference type="GO" id="GO:0046872">
    <property type="term" value="F:metal ion binding"/>
    <property type="evidence" value="ECO:0007669"/>
    <property type="project" value="InterPro"/>
</dbReference>
<dbReference type="AlphaFoldDB" id="A0A1G8J6Y3"/>
<feature type="domain" description="Mycothiol-dependent maleylpyruvate isomerase metal-binding" evidence="1">
    <location>
        <begin position="11"/>
        <end position="145"/>
    </location>
</feature>
<organism evidence="2 3">
    <name type="scientific">Lutimaribacter saemankumensis</name>
    <dbReference type="NCBI Taxonomy" id="490829"/>
    <lineage>
        <taxon>Bacteria</taxon>
        <taxon>Pseudomonadati</taxon>
        <taxon>Pseudomonadota</taxon>
        <taxon>Alphaproteobacteria</taxon>
        <taxon>Rhodobacterales</taxon>
        <taxon>Roseobacteraceae</taxon>
        <taxon>Lutimaribacter</taxon>
    </lineage>
</organism>
<dbReference type="InterPro" id="IPR017518">
    <property type="entry name" value="CHP03084"/>
</dbReference>
<protein>
    <submittedName>
        <fullName evidence="2">TIGR03084 family protein</fullName>
    </submittedName>
</protein>
<keyword evidence="3" id="KW-1185">Reference proteome</keyword>
<dbReference type="Pfam" id="PF11716">
    <property type="entry name" value="MDMPI_N"/>
    <property type="match status" value="1"/>
</dbReference>
<accession>A0A1G8J6Y3</accession>
<dbReference type="SUPFAM" id="SSF109854">
    <property type="entry name" value="DinB/YfiT-like putative metalloenzymes"/>
    <property type="match status" value="1"/>
</dbReference>
<dbReference type="Gene3D" id="1.20.120.450">
    <property type="entry name" value="dinb family like domain"/>
    <property type="match status" value="1"/>
</dbReference>
<dbReference type="RefSeq" id="WP_245723293.1">
    <property type="nucleotide sequence ID" value="NZ_FNEB01000002.1"/>
</dbReference>
<dbReference type="InterPro" id="IPR017517">
    <property type="entry name" value="Maleyloyr_isom"/>
</dbReference>
<name>A0A1G8J6Y3_9RHOB</name>
<evidence type="ECO:0000259" key="1">
    <source>
        <dbReference type="Pfam" id="PF11716"/>
    </source>
</evidence>
<evidence type="ECO:0000313" key="3">
    <source>
        <dbReference type="Proteomes" id="UP000199340"/>
    </source>
</evidence>
<dbReference type="EMBL" id="FNEB01000002">
    <property type="protein sequence ID" value="SDI26852.1"/>
    <property type="molecule type" value="Genomic_DNA"/>
</dbReference>
<gene>
    <name evidence="2" type="ORF">SAMN05421850_10219</name>
</gene>
<sequence length="266" mass="28996">MSLSEANDFLAESEVLHDAIADLPASAFDTPTQFKGWTINDVLVHLHFWNRAADISASDEAAFHDMVAPVFASFQKGDGMRGPENAAIAERGPDLRAAWIAQARDMAGRWQHMDPKARLPWAGPSMSARSSITARQMETWAHGFEVFDTLGLTREEGDRLRNIVVLGVNTFGWSHKVHGLDVPDTMPKLRLTAPSGEIWEFGDDTAGLITGMAVDFAAVVTQTRALADTALRIDGPVAQTWMAHAQCFAGPPETPPAPGTRHIRTD</sequence>
<evidence type="ECO:0000313" key="2">
    <source>
        <dbReference type="EMBL" id="SDI26852.1"/>
    </source>
</evidence>
<dbReference type="InterPro" id="IPR034660">
    <property type="entry name" value="DinB/YfiT-like"/>
</dbReference>
<dbReference type="InterPro" id="IPR024344">
    <property type="entry name" value="MDMPI_metal-binding"/>
</dbReference>
<proteinExistence type="predicted"/>
<dbReference type="NCBIfam" id="TIGR03083">
    <property type="entry name" value="maleylpyruvate isomerase family mycothiol-dependent enzyme"/>
    <property type="match status" value="1"/>
</dbReference>
<dbReference type="Proteomes" id="UP000199340">
    <property type="component" value="Unassembled WGS sequence"/>
</dbReference>
<reference evidence="2 3" key="1">
    <citation type="submission" date="2016-10" db="EMBL/GenBank/DDBJ databases">
        <authorList>
            <person name="de Groot N.N."/>
        </authorList>
    </citation>
    <scope>NUCLEOTIDE SEQUENCE [LARGE SCALE GENOMIC DNA]</scope>
    <source>
        <strain evidence="2 3">DSM 28010</strain>
    </source>
</reference>